<keyword evidence="5" id="KW-1185">Reference proteome</keyword>
<accession>A0A815MET4</accession>
<dbReference type="OrthoDB" id="10009835at2759"/>
<dbReference type="Proteomes" id="UP000663877">
    <property type="component" value="Unassembled WGS sequence"/>
</dbReference>
<keyword evidence="2" id="KW-0472">Membrane</keyword>
<organism evidence="4 5">
    <name type="scientific">Adineta steineri</name>
    <dbReference type="NCBI Taxonomy" id="433720"/>
    <lineage>
        <taxon>Eukaryota</taxon>
        <taxon>Metazoa</taxon>
        <taxon>Spiralia</taxon>
        <taxon>Gnathifera</taxon>
        <taxon>Rotifera</taxon>
        <taxon>Eurotatoria</taxon>
        <taxon>Bdelloidea</taxon>
        <taxon>Adinetida</taxon>
        <taxon>Adinetidae</taxon>
        <taxon>Adineta</taxon>
    </lineage>
</organism>
<evidence type="ECO:0000313" key="3">
    <source>
        <dbReference type="EMBL" id="CAF1182717.1"/>
    </source>
</evidence>
<keyword evidence="2" id="KW-1133">Transmembrane helix</keyword>
<proteinExistence type="predicted"/>
<dbReference type="EMBL" id="CAJNOM010000398">
    <property type="protein sequence ID" value="CAF1415480.1"/>
    <property type="molecule type" value="Genomic_DNA"/>
</dbReference>
<protein>
    <submittedName>
        <fullName evidence="4">Uncharacterized protein</fullName>
    </submittedName>
</protein>
<feature type="transmembrane region" description="Helical" evidence="2">
    <location>
        <begin position="21"/>
        <end position="42"/>
    </location>
</feature>
<feature type="region of interest" description="Disordered" evidence="1">
    <location>
        <begin position="142"/>
        <end position="174"/>
    </location>
</feature>
<evidence type="ECO:0000313" key="5">
    <source>
        <dbReference type="Proteomes" id="UP000663832"/>
    </source>
</evidence>
<name>A0A815MET4_9BILA</name>
<evidence type="ECO:0000313" key="4">
    <source>
        <dbReference type="EMBL" id="CAF1415480.1"/>
    </source>
</evidence>
<keyword evidence="2" id="KW-0812">Transmembrane</keyword>
<evidence type="ECO:0000256" key="1">
    <source>
        <dbReference type="SAM" id="MobiDB-lite"/>
    </source>
</evidence>
<feature type="compositionally biased region" description="Basic and acidic residues" evidence="1">
    <location>
        <begin position="142"/>
        <end position="161"/>
    </location>
</feature>
<sequence>MSNNTTSIDSNLNYDYDRNGAVIYTVVILLFYSLSLFCSLILNIDPDDDDSYEKKWSVYKEMKNRKTFHTSHVDVLSKLVKEYLLQIKGFLLDILADQTLRTKYWRIYYGDEKLNFQPEKFISAESKRLFAVSQLVTRLNNEQRKHSNKHEEFNELNERKTYRSLQSSPEATSTPSSFLFKFRRARSTSVPSENISLNTPIERRSFDILSQTPLCKPPLITVTKHP</sequence>
<feature type="compositionally biased region" description="Polar residues" evidence="1">
    <location>
        <begin position="163"/>
        <end position="174"/>
    </location>
</feature>
<dbReference type="EMBL" id="CAJNOI010000206">
    <property type="protein sequence ID" value="CAF1182717.1"/>
    <property type="molecule type" value="Genomic_DNA"/>
</dbReference>
<dbReference type="AlphaFoldDB" id="A0A815MET4"/>
<evidence type="ECO:0000256" key="2">
    <source>
        <dbReference type="SAM" id="Phobius"/>
    </source>
</evidence>
<reference evidence="4" key="1">
    <citation type="submission" date="2021-02" db="EMBL/GenBank/DDBJ databases">
        <authorList>
            <person name="Nowell W R."/>
        </authorList>
    </citation>
    <scope>NUCLEOTIDE SEQUENCE</scope>
</reference>
<comment type="caution">
    <text evidence="4">The sequence shown here is derived from an EMBL/GenBank/DDBJ whole genome shotgun (WGS) entry which is preliminary data.</text>
</comment>
<gene>
    <name evidence="3" type="ORF">BJG266_LOCUS25861</name>
    <name evidence="4" type="ORF">QVE165_LOCUS37838</name>
</gene>
<dbReference type="Proteomes" id="UP000663832">
    <property type="component" value="Unassembled WGS sequence"/>
</dbReference>